<dbReference type="RefSeq" id="WP_343903458.1">
    <property type="nucleotide sequence ID" value="NZ_BAAAIS010000002.1"/>
</dbReference>
<protein>
    <submittedName>
        <fullName evidence="1">Uncharacterized protein</fullName>
    </submittedName>
</protein>
<dbReference type="EMBL" id="JBHUFL010000002">
    <property type="protein sequence ID" value="MFD1834008.1"/>
    <property type="molecule type" value="Genomic_DNA"/>
</dbReference>
<evidence type="ECO:0000313" key="1">
    <source>
        <dbReference type="EMBL" id="MFD1834008.1"/>
    </source>
</evidence>
<accession>A0ABW4PUF8</accession>
<sequence length="102" mass="10789">MPSLSVLVILEGIFTQATYGPMVQGLLAGHGGPALVYYLDVSLPETLRRHATKPIAGHVDGPTVASWYEPHDLLGAPGEVVLGEELSEDAMVERLLADLAAL</sequence>
<proteinExistence type="predicted"/>
<gene>
    <name evidence="1" type="ORF">ACFSDA_02870</name>
</gene>
<keyword evidence="2" id="KW-1185">Reference proteome</keyword>
<evidence type="ECO:0000313" key="2">
    <source>
        <dbReference type="Proteomes" id="UP001597280"/>
    </source>
</evidence>
<organism evidence="1 2">
    <name type="scientific">Brachybacterium rhamnosum</name>
    <dbReference type="NCBI Taxonomy" id="173361"/>
    <lineage>
        <taxon>Bacteria</taxon>
        <taxon>Bacillati</taxon>
        <taxon>Actinomycetota</taxon>
        <taxon>Actinomycetes</taxon>
        <taxon>Micrococcales</taxon>
        <taxon>Dermabacteraceae</taxon>
        <taxon>Brachybacterium</taxon>
    </lineage>
</organism>
<reference evidence="2" key="1">
    <citation type="journal article" date="2019" name="Int. J. Syst. Evol. Microbiol.">
        <title>The Global Catalogue of Microorganisms (GCM) 10K type strain sequencing project: providing services to taxonomists for standard genome sequencing and annotation.</title>
        <authorList>
            <consortium name="The Broad Institute Genomics Platform"/>
            <consortium name="The Broad Institute Genome Sequencing Center for Infectious Disease"/>
            <person name="Wu L."/>
            <person name="Ma J."/>
        </authorList>
    </citation>
    <scope>NUCLEOTIDE SEQUENCE [LARGE SCALE GENOMIC DNA]</scope>
    <source>
        <strain evidence="2">JCM 11650</strain>
    </source>
</reference>
<dbReference type="Proteomes" id="UP001597280">
    <property type="component" value="Unassembled WGS sequence"/>
</dbReference>
<comment type="caution">
    <text evidence="1">The sequence shown here is derived from an EMBL/GenBank/DDBJ whole genome shotgun (WGS) entry which is preliminary data.</text>
</comment>
<name>A0ABW4PUF8_9MICO</name>